<evidence type="ECO:0000313" key="2">
    <source>
        <dbReference type="Proteomes" id="UP001466933"/>
    </source>
</evidence>
<name>A0ABU9WCQ0_9BURK</name>
<dbReference type="RefSeq" id="WP_343491432.1">
    <property type="nucleotide sequence ID" value="NZ_JBCPYA010000002.1"/>
</dbReference>
<dbReference type="EMBL" id="JBCPYA010000002">
    <property type="protein sequence ID" value="MEN2469781.1"/>
    <property type="molecule type" value="Genomic_DNA"/>
</dbReference>
<proteinExistence type="predicted"/>
<organism evidence="1 2">
    <name type="scientific">Burkholderia theae</name>
    <dbReference type="NCBI Taxonomy" id="3143496"/>
    <lineage>
        <taxon>Bacteria</taxon>
        <taxon>Pseudomonadati</taxon>
        <taxon>Pseudomonadota</taxon>
        <taxon>Betaproteobacteria</taxon>
        <taxon>Burkholderiales</taxon>
        <taxon>Burkholderiaceae</taxon>
        <taxon>Burkholderia</taxon>
    </lineage>
</organism>
<keyword evidence="2" id="KW-1185">Reference proteome</keyword>
<comment type="caution">
    <text evidence="1">The sequence shown here is derived from an EMBL/GenBank/DDBJ whole genome shotgun (WGS) entry which is preliminary data.</text>
</comment>
<protein>
    <submittedName>
        <fullName evidence="1">Phage tail protein</fullName>
    </submittedName>
</protein>
<sequence length="262" mass="26271">MSLYSQETSIAAVGGGMPVVGTARNVAMGVATASATATLTADEIIVCSALGGVAYKLANFNQSINLATVGASGMDAGTAPVSGFVALYAIYNPTTRASALLATNATSSLAPSVYGGGNMPAGYTASALVSVWPTNASSQFAVGMQDDRKVWITPQTALNTSTQQSSLTSLSISSLVPKGAKRISGNIAVGSSSATASMTGQVAGSAQGFGGQQLSAYSGVASQAYTTPFNDVPVLTSQTMYYSAVVNTGTMALTITLTAYTF</sequence>
<dbReference type="Proteomes" id="UP001466933">
    <property type="component" value="Unassembled WGS sequence"/>
</dbReference>
<accession>A0ABU9WCQ0</accession>
<reference evidence="1 2" key="1">
    <citation type="submission" date="2024-05" db="EMBL/GenBank/DDBJ databases">
        <title>Burkholderia sp. Nov. a novel bacteria isolated from rhizosphere soil of Camellia sinensis.</title>
        <authorList>
            <person name="Dong Y."/>
        </authorList>
    </citation>
    <scope>NUCLEOTIDE SEQUENCE [LARGE SCALE GENOMIC DNA]</scope>
    <source>
        <strain evidence="1 2">GS2Y</strain>
    </source>
</reference>
<gene>
    <name evidence="1" type="ORF">VOI36_07715</name>
</gene>
<evidence type="ECO:0000313" key="1">
    <source>
        <dbReference type="EMBL" id="MEN2469781.1"/>
    </source>
</evidence>